<evidence type="ECO:0000256" key="4">
    <source>
        <dbReference type="ARBA" id="ARBA00022729"/>
    </source>
</evidence>
<evidence type="ECO:0000256" key="2">
    <source>
        <dbReference type="ARBA" id="ARBA00022475"/>
    </source>
</evidence>
<keyword evidence="8" id="KW-0812">Transmembrane</keyword>
<dbReference type="GO" id="GO:0005886">
    <property type="term" value="C:plasma membrane"/>
    <property type="evidence" value="ECO:0007669"/>
    <property type="project" value="UniProtKB-SubCell"/>
</dbReference>
<comment type="subcellular location">
    <subcellularLocation>
        <location evidence="1">Cell membrane</location>
        <topology evidence="1">Lipid-anchor</topology>
        <topology evidence="1">GPI-anchor</topology>
    </subcellularLocation>
</comment>
<dbReference type="Gene3D" id="2.30.180.10">
    <property type="entry name" value="FAS1 domain"/>
    <property type="match status" value="2"/>
</dbReference>
<sequence length="460" mass="47817">MIADVSFIMMACAYIVDNCPAAPIVLTVTYVVGLAFTAYHGNPSAMGRGNAGLSLLTIVLLGLYVASTTAQTTPALNITSILAKYPRFSVLSDLLVSSGVEKEINSRTSITLLAPADAVLTAFQASVPNADTVKIADLLRYHVLLQYFDMTELKGLGTVNYSSVTTLLQTTGRANEQDGFVNIYNTATQILIGPAASASASNATVVGTVLEDPYDISIIEIDQVLKPAGFDAVEGDLVTVLESFQTFSLFISYLKATGVDGVLATRQTSGGLTVFAPRDSAFNALKSGSIQTLSPGKQKLLMQYHALTQYYTMTNFLSMVDAPVQTVSSTVGGGYLMNITSKASTVTIKTGVGNATVGEVLYNANPVTMYAIDKVLLPTELFGTPDQLSPAEAPTPTPDAAPAPTPKASAPVPPAAETPTILLEPEVPPASTNPNAASVAGVSGALSAAVLIVSSIAAFL</sequence>
<evidence type="ECO:0000256" key="8">
    <source>
        <dbReference type="SAM" id="Phobius"/>
    </source>
</evidence>
<keyword evidence="3" id="KW-0325">Glycoprotein</keyword>
<feature type="region of interest" description="Disordered" evidence="7">
    <location>
        <begin position="383"/>
        <end position="415"/>
    </location>
</feature>
<feature type="transmembrane region" description="Helical" evidence="8">
    <location>
        <begin position="51"/>
        <end position="70"/>
    </location>
</feature>
<feature type="compositionally biased region" description="Pro residues" evidence="7">
    <location>
        <begin position="393"/>
        <end position="415"/>
    </location>
</feature>
<feature type="domain" description="FAS1" evidence="9">
    <location>
        <begin position="75"/>
        <end position="210"/>
    </location>
</feature>
<evidence type="ECO:0000256" key="5">
    <source>
        <dbReference type="ARBA" id="ARBA00023136"/>
    </source>
</evidence>
<dbReference type="PANTHER" id="PTHR32382">
    <property type="entry name" value="FASCICLIN-LIKE ARABINOGALACTAN PROTEIN"/>
    <property type="match status" value="1"/>
</dbReference>
<dbReference type="SMART" id="SM00554">
    <property type="entry name" value="FAS1"/>
    <property type="match status" value="2"/>
</dbReference>
<evidence type="ECO:0000313" key="10">
    <source>
        <dbReference type="EMBL" id="OAE26082.1"/>
    </source>
</evidence>
<organism evidence="10 11">
    <name type="scientific">Marchantia polymorpha subsp. ruderalis</name>
    <dbReference type="NCBI Taxonomy" id="1480154"/>
    <lineage>
        <taxon>Eukaryota</taxon>
        <taxon>Viridiplantae</taxon>
        <taxon>Streptophyta</taxon>
        <taxon>Embryophyta</taxon>
        <taxon>Marchantiophyta</taxon>
        <taxon>Marchantiopsida</taxon>
        <taxon>Marchantiidae</taxon>
        <taxon>Marchantiales</taxon>
        <taxon>Marchantiaceae</taxon>
        <taxon>Marchantia</taxon>
    </lineage>
</organism>
<keyword evidence="11" id="KW-1185">Reference proteome</keyword>
<dbReference type="InterPro" id="IPR036378">
    <property type="entry name" value="FAS1_dom_sf"/>
</dbReference>
<keyword evidence="6" id="KW-0449">Lipoprotein</keyword>
<evidence type="ECO:0000259" key="9">
    <source>
        <dbReference type="PROSITE" id="PS50213"/>
    </source>
</evidence>
<accession>A0A176W0U3</accession>
<dbReference type="EMBL" id="LVLJ01002258">
    <property type="protein sequence ID" value="OAE26082.1"/>
    <property type="molecule type" value="Genomic_DNA"/>
</dbReference>
<protein>
    <recommendedName>
        <fullName evidence="9">FAS1 domain-containing protein</fullName>
    </recommendedName>
</protein>
<proteinExistence type="predicted"/>
<dbReference type="GO" id="GO:0098552">
    <property type="term" value="C:side of membrane"/>
    <property type="evidence" value="ECO:0007669"/>
    <property type="project" value="UniProtKB-KW"/>
</dbReference>
<evidence type="ECO:0000256" key="1">
    <source>
        <dbReference type="ARBA" id="ARBA00004609"/>
    </source>
</evidence>
<feature type="domain" description="FAS1" evidence="9">
    <location>
        <begin position="234"/>
        <end position="376"/>
    </location>
</feature>
<keyword evidence="4" id="KW-0732">Signal</keyword>
<dbReference type="InterPro" id="IPR000782">
    <property type="entry name" value="FAS1_domain"/>
</dbReference>
<dbReference type="SUPFAM" id="SSF82153">
    <property type="entry name" value="FAS1 domain"/>
    <property type="match status" value="2"/>
</dbReference>
<evidence type="ECO:0000256" key="6">
    <source>
        <dbReference type="ARBA" id="ARBA00023288"/>
    </source>
</evidence>
<name>A0A176W0U3_MARPO</name>
<dbReference type="AlphaFoldDB" id="A0A176W0U3"/>
<dbReference type="Pfam" id="PF02469">
    <property type="entry name" value="Fasciclin"/>
    <property type="match status" value="2"/>
</dbReference>
<keyword evidence="3" id="KW-0336">GPI-anchor</keyword>
<evidence type="ECO:0000256" key="3">
    <source>
        <dbReference type="ARBA" id="ARBA00022622"/>
    </source>
</evidence>
<reference evidence="10" key="1">
    <citation type="submission" date="2016-03" db="EMBL/GenBank/DDBJ databases">
        <title>Mechanisms controlling the formation of the plant cell surface in tip-growing cells are functionally conserved among land plants.</title>
        <authorList>
            <person name="Honkanen S."/>
            <person name="Jones V.A."/>
            <person name="Morieri G."/>
            <person name="Champion C."/>
            <person name="Hetherington A.J."/>
            <person name="Kelly S."/>
            <person name="Saint-Marcoux D."/>
            <person name="Proust H."/>
            <person name="Prescott H."/>
            <person name="Dolan L."/>
        </authorList>
    </citation>
    <scope>NUCLEOTIDE SEQUENCE [LARGE SCALE GENOMIC DNA]</scope>
    <source>
        <tissue evidence="10">Whole gametophyte</tissue>
    </source>
</reference>
<feature type="transmembrane region" description="Helical" evidence="8">
    <location>
        <begin position="20"/>
        <end position="39"/>
    </location>
</feature>
<keyword evidence="5 8" id="KW-0472">Membrane</keyword>
<keyword evidence="2" id="KW-1003">Cell membrane</keyword>
<evidence type="ECO:0000313" key="11">
    <source>
        <dbReference type="Proteomes" id="UP000077202"/>
    </source>
</evidence>
<keyword evidence="8" id="KW-1133">Transmembrane helix</keyword>
<dbReference type="PANTHER" id="PTHR32382:SF0">
    <property type="entry name" value="FASCICLIN-LIKE ARABINOGALACTAN PROTEIN 4"/>
    <property type="match status" value="1"/>
</dbReference>
<dbReference type="Proteomes" id="UP000077202">
    <property type="component" value="Unassembled WGS sequence"/>
</dbReference>
<gene>
    <name evidence="10" type="ORF">AXG93_1480s1060</name>
</gene>
<comment type="caution">
    <text evidence="10">The sequence shown here is derived from an EMBL/GenBank/DDBJ whole genome shotgun (WGS) entry which is preliminary data.</text>
</comment>
<dbReference type="PROSITE" id="PS50213">
    <property type="entry name" value="FAS1"/>
    <property type="match status" value="2"/>
</dbReference>
<evidence type="ECO:0000256" key="7">
    <source>
        <dbReference type="SAM" id="MobiDB-lite"/>
    </source>
</evidence>
<dbReference type="InterPro" id="IPR033254">
    <property type="entry name" value="Plant_FLA"/>
</dbReference>